<dbReference type="Gene3D" id="3.40.50.2300">
    <property type="match status" value="1"/>
</dbReference>
<evidence type="ECO:0000313" key="6">
    <source>
        <dbReference type="EMBL" id="MDB9140099.1"/>
    </source>
</evidence>
<sequence>MKQLCFNSFMSLEVFLQQSVFPEITDGHQAFNVISGHIIPIEWAVIAFFIFLGAYMILRCHKRLSIQEQFRLATEMACWLHAPLGLLRNSLEEIMEVTVSGDSFQMLESVLEYTECVIACHRNMILLHKGDWKALSEIRTTQVEIHNYIQLELERCKPYAVSHHVRMEVSHSKGRIVCGLNEGLIAVAIHYLIHRMIDSTAPEGCIYAAVSHDMEFWKLQITNDKNMKSGTIIRMFHLRADSGLQAIAKIVRLHSGKMMVHRHRESVVCRIIVPINSHCQKNTGSDSNMLFRRYGCYGKVTDAGKKDYASRIDQHPYVLLVTADNMFGSYLQNALSGEFNIKLQNTLDIRELVGTREGPDAIIVDEYVEGTCGDELCSRIKAEETTSSIPLVLLAEHGNCISYLSHARSGADRLILRTTGICNLKTDIRMLINSCNLLRKQVVRPSETVTPVSVETEEKDDAKMLFINKVHQVIGKHLDIQGYTIDMLCAEMGMSRTGFYNKMKEFTGKCPTEYVVEFKMERAKMLLGTGRYSVTETAEMLGYCDAKYFGKKFKYFYHVCPTKFIKNTRQNNSIMQ</sequence>
<dbReference type="SUPFAM" id="SSF52172">
    <property type="entry name" value="CheY-like"/>
    <property type="match status" value="1"/>
</dbReference>
<dbReference type="AlphaFoldDB" id="A0AAW6FA20"/>
<evidence type="ECO:0000313" key="7">
    <source>
        <dbReference type="Proteomes" id="UP001211522"/>
    </source>
</evidence>
<evidence type="ECO:0000259" key="5">
    <source>
        <dbReference type="PROSITE" id="PS01124"/>
    </source>
</evidence>
<evidence type="ECO:0000256" key="3">
    <source>
        <dbReference type="ARBA" id="ARBA00023163"/>
    </source>
</evidence>
<keyword evidence="1" id="KW-0805">Transcription regulation</keyword>
<dbReference type="InterPro" id="IPR009057">
    <property type="entry name" value="Homeodomain-like_sf"/>
</dbReference>
<gene>
    <name evidence="6" type="ORF">PN612_16550</name>
</gene>
<keyword evidence="3" id="KW-0804">Transcription</keyword>
<dbReference type="SUPFAM" id="SSF46689">
    <property type="entry name" value="Homeodomain-like"/>
    <property type="match status" value="1"/>
</dbReference>
<keyword evidence="4" id="KW-0812">Transmembrane</keyword>
<reference evidence="6" key="1">
    <citation type="submission" date="2023-01" db="EMBL/GenBank/DDBJ databases">
        <title>Human gut microbiome strain richness.</title>
        <authorList>
            <person name="Chen-Liaw A."/>
        </authorList>
    </citation>
    <scope>NUCLEOTIDE SEQUENCE</scope>
    <source>
        <strain evidence="6">D35st1_E5_D35t1_190705</strain>
    </source>
</reference>
<name>A0AAW6FA20_PARDI</name>
<accession>A0AAW6FA20</accession>
<keyword evidence="4" id="KW-1133">Transmembrane helix</keyword>
<dbReference type="SMART" id="SM00342">
    <property type="entry name" value="HTH_ARAC"/>
    <property type="match status" value="1"/>
</dbReference>
<dbReference type="EMBL" id="JAQMPX010000119">
    <property type="protein sequence ID" value="MDB9140099.1"/>
    <property type="molecule type" value="Genomic_DNA"/>
</dbReference>
<keyword evidence="4" id="KW-0472">Membrane</keyword>
<evidence type="ECO:0000256" key="2">
    <source>
        <dbReference type="ARBA" id="ARBA00023125"/>
    </source>
</evidence>
<dbReference type="PANTHER" id="PTHR43280">
    <property type="entry name" value="ARAC-FAMILY TRANSCRIPTIONAL REGULATOR"/>
    <property type="match status" value="1"/>
</dbReference>
<comment type="caution">
    <text evidence="6">The sequence shown here is derived from an EMBL/GenBank/DDBJ whole genome shotgun (WGS) entry which is preliminary data.</text>
</comment>
<dbReference type="Proteomes" id="UP001211522">
    <property type="component" value="Unassembled WGS sequence"/>
</dbReference>
<dbReference type="InterPro" id="IPR011006">
    <property type="entry name" value="CheY-like_superfamily"/>
</dbReference>
<feature type="transmembrane region" description="Helical" evidence="4">
    <location>
        <begin position="38"/>
        <end position="58"/>
    </location>
</feature>
<dbReference type="GO" id="GO:0043565">
    <property type="term" value="F:sequence-specific DNA binding"/>
    <property type="evidence" value="ECO:0007669"/>
    <property type="project" value="InterPro"/>
</dbReference>
<feature type="domain" description="HTH araC/xylS-type" evidence="5">
    <location>
        <begin position="468"/>
        <end position="567"/>
    </location>
</feature>
<dbReference type="Pfam" id="PF12833">
    <property type="entry name" value="HTH_18"/>
    <property type="match status" value="1"/>
</dbReference>
<evidence type="ECO:0000256" key="1">
    <source>
        <dbReference type="ARBA" id="ARBA00023015"/>
    </source>
</evidence>
<protein>
    <submittedName>
        <fullName evidence="6">Helix-turn-helix domain-containing protein</fullName>
    </submittedName>
</protein>
<dbReference type="InterPro" id="IPR018060">
    <property type="entry name" value="HTH_AraC"/>
</dbReference>
<dbReference type="PANTHER" id="PTHR43280:SF10">
    <property type="entry name" value="REGULATORY PROTEIN POCR"/>
    <property type="match status" value="1"/>
</dbReference>
<dbReference type="RefSeq" id="WP_234154340.1">
    <property type="nucleotide sequence ID" value="NZ_JAQMPX010000119.1"/>
</dbReference>
<organism evidence="6 7">
    <name type="scientific">Parabacteroides distasonis</name>
    <dbReference type="NCBI Taxonomy" id="823"/>
    <lineage>
        <taxon>Bacteria</taxon>
        <taxon>Pseudomonadati</taxon>
        <taxon>Bacteroidota</taxon>
        <taxon>Bacteroidia</taxon>
        <taxon>Bacteroidales</taxon>
        <taxon>Tannerellaceae</taxon>
        <taxon>Parabacteroides</taxon>
    </lineage>
</organism>
<dbReference type="Gene3D" id="1.10.10.60">
    <property type="entry name" value="Homeodomain-like"/>
    <property type="match status" value="1"/>
</dbReference>
<proteinExistence type="predicted"/>
<dbReference type="PROSITE" id="PS01124">
    <property type="entry name" value="HTH_ARAC_FAMILY_2"/>
    <property type="match status" value="1"/>
</dbReference>
<dbReference type="GO" id="GO:0003700">
    <property type="term" value="F:DNA-binding transcription factor activity"/>
    <property type="evidence" value="ECO:0007669"/>
    <property type="project" value="InterPro"/>
</dbReference>
<keyword evidence="2" id="KW-0238">DNA-binding</keyword>
<evidence type="ECO:0000256" key="4">
    <source>
        <dbReference type="SAM" id="Phobius"/>
    </source>
</evidence>